<evidence type="ECO:0000259" key="2">
    <source>
        <dbReference type="SMART" id="SM00305"/>
    </source>
</evidence>
<dbReference type="SMART" id="SM00305">
    <property type="entry name" value="HintC"/>
    <property type="match status" value="1"/>
</dbReference>
<dbReference type="PROSITE" id="PS50817">
    <property type="entry name" value="INTEIN_N_TER"/>
    <property type="match status" value="1"/>
</dbReference>
<dbReference type="AlphaFoldDB" id="A0A6N3AE88"/>
<evidence type="ECO:0000313" key="4">
    <source>
        <dbReference type="EMBL" id="VYT86562.1"/>
    </source>
</evidence>
<dbReference type="InterPro" id="IPR030934">
    <property type="entry name" value="Intein_C"/>
</dbReference>
<evidence type="ECO:0000256" key="1">
    <source>
        <dbReference type="SAM" id="MobiDB-lite"/>
    </source>
</evidence>
<dbReference type="CDD" id="cd20745">
    <property type="entry name" value="FIX_RhsA_AHH_HNH-like"/>
    <property type="match status" value="1"/>
</dbReference>
<accession>A0A6N3AE88</accession>
<dbReference type="SUPFAM" id="SSF51294">
    <property type="entry name" value="Hedgehog/intein (Hint) domain"/>
    <property type="match status" value="1"/>
</dbReference>
<feature type="domain" description="Hint" evidence="2">
    <location>
        <begin position="362"/>
        <end position="410"/>
    </location>
</feature>
<dbReference type="EMBL" id="CACRTO010000008">
    <property type="protein sequence ID" value="VYT86562.1"/>
    <property type="molecule type" value="Genomic_DNA"/>
</dbReference>
<organism evidence="4">
    <name type="scientific">Clostridium tertium</name>
    <dbReference type="NCBI Taxonomy" id="1559"/>
    <lineage>
        <taxon>Bacteria</taxon>
        <taxon>Bacillati</taxon>
        <taxon>Bacillota</taxon>
        <taxon>Clostridia</taxon>
        <taxon>Eubacteriales</taxon>
        <taxon>Clostridiaceae</taxon>
        <taxon>Clostridium</taxon>
    </lineage>
</organism>
<protein>
    <submittedName>
        <fullName evidence="4">Hint module</fullName>
    </submittedName>
</protein>
<dbReference type="InterPro" id="IPR036844">
    <property type="entry name" value="Hint_dom_sf"/>
</dbReference>
<dbReference type="RefSeq" id="WP_156625347.1">
    <property type="nucleotide sequence ID" value="NZ_CACRTO010000008.1"/>
</dbReference>
<dbReference type="InterPro" id="IPR003587">
    <property type="entry name" value="Hint_dom_N"/>
</dbReference>
<dbReference type="InterPro" id="IPR006141">
    <property type="entry name" value="Intein_N"/>
</dbReference>
<feature type="region of interest" description="Disordered" evidence="1">
    <location>
        <begin position="434"/>
        <end position="455"/>
    </location>
</feature>
<name>A0A6N3AE88_9CLOT</name>
<dbReference type="Pfam" id="PF07591">
    <property type="entry name" value="PT-HINT"/>
    <property type="match status" value="1"/>
</dbReference>
<feature type="domain" description="Hint" evidence="3">
    <location>
        <begin position="268"/>
        <end position="362"/>
    </location>
</feature>
<sequence length="529" mass="59951">MKRLMVDTEAAKYFIRNNLMPILRELDGEIGDLEGLKRKLGSLNRYYSRNSNMLSDINSALREVNGDYDKLQDFIRNFKSFIENVEEVDESLAKKFKKEVKEYCNTNGIETTEWYDTLLNVLQGGLDIIGFIPVVGDIADLVNAVISAFRGDWLAVGISLIAIIPLVGDSFKFLKYTDEAAALLKYGDEVVDIGGAIAKEGAQKASKKAGKEFTEKAIKDPDAAKKMLDTTMDMGNGKHYIKNKKGYDFEFDINKTDIHPESREFIMAGCFLGETKVKIESGLIRIKDIKSGDKVLTVNEKNGQEEYREVKEVFIRSSNEICIIKVGNDIIKTTTGHLFKVKDKWWTAAINIEKGDYLYSENNEYLQVEDVKVEKNSYPSYVYNLSIGENHNYFVGEEQVLVHNMANMKSCSQSIEGVVEPKLGGAYKDVPANGGQVHHMPADSISPYSKGKGPGIRMETREHMDTASWGSSKKAKQYRQKQKELIEQGKFKEAQQMDIDDVRSKFKDKYDEAIEQMKKYTDELLNKDK</sequence>
<gene>
    <name evidence="4" type="ORF">CTLFYP3_00870</name>
</gene>
<reference evidence="4" key="1">
    <citation type="submission" date="2019-11" db="EMBL/GenBank/DDBJ databases">
        <authorList>
            <person name="Feng L."/>
        </authorList>
    </citation>
    <scope>NUCLEOTIDE SEQUENCE</scope>
    <source>
        <strain evidence="4">CTertiumLFYP3</strain>
    </source>
</reference>
<dbReference type="GO" id="GO:0016539">
    <property type="term" value="P:intein-mediated protein splicing"/>
    <property type="evidence" value="ECO:0007669"/>
    <property type="project" value="InterPro"/>
</dbReference>
<dbReference type="Gene3D" id="2.170.16.10">
    <property type="entry name" value="Hedgehog/Intein (Hint) domain"/>
    <property type="match status" value="1"/>
</dbReference>
<proteinExistence type="predicted"/>
<dbReference type="PROSITE" id="PS50818">
    <property type="entry name" value="INTEIN_C_TER"/>
    <property type="match status" value="1"/>
</dbReference>
<dbReference type="InterPro" id="IPR003586">
    <property type="entry name" value="Hint_dom_C"/>
</dbReference>
<evidence type="ECO:0000259" key="3">
    <source>
        <dbReference type="SMART" id="SM00306"/>
    </source>
</evidence>
<dbReference type="SMART" id="SM00306">
    <property type="entry name" value="HintN"/>
    <property type="match status" value="1"/>
</dbReference>
<dbReference type="CDD" id="cd00081">
    <property type="entry name" value="Hint"/>
    <property type="match status" value="1"/>
</dbReference>